<name>A0A6J5NEC5_9CAUD</name>
<evidence type="ECO:0000256" key="1">
    <source>
        <dbReference type="SAM" id="MobiDB-lite"/>
    </source>
</evidence>
<accession>A0A6J5NEC5</accession>
<dbReference type="EMBL" id="LR796651">
    <property type="protein sequence ID" value="CAB4157243.1"/>
    <property type="molecule type" value="Genomic_DNA"/>
</dbReference>
<protein>
    <submittedName>
        <fullName evidence="2">Uncharacterized protein</fullName>
    </submittedName>
</protein>
<reference evidence="2" key="1">
    <citation type="submission" date="2020-04" db="EMBL/GenBank/DDBJ databases">
        <authorList>
            <person name="Chiriac C."/>
            <person name="Salcher M."/>
            <person name="Ghai R."/>
            <person name="Kavagutti S V."/>
        </authorList>
    </citation>
    <scope>NUCLEOTIDE SEQUENCE</scope>
</reference>
<gene>
    <name evidence="2" type="ORF">UFOVP694_11</name>
</gene>
<feature type="region of interest" description="Disordered" evidence="1">
    <location>
        <begin position="1"/>
        <end position="26"/>
    </location>
</feature>
<evidence type="ECO:0000313" key="2">
    <source>
        <dbReference type="EMBL" id="CAB4157243.1"/>
    </source>
</evidence>
<organism evidence="2">
    <name type="scientific">uncultured Caudovirales phage</name>
    <dbReference type="NCBI Taxonomy" id="2100421"/>
    <lineage>
        <taxon>Viruses</taxon>
        <taxon>Duplodnaviria</taxon>
        <taxon>Heunggongvirae</taxon>
        <taxon>Uroviricota</taxon>
        <taxon>Caudoviricetes</taxon>
        <taxon>Peduoviridae</taxon>
        <taxon>Maltschvirus</taxon>
        <taxon>Maltschvirus maltsch</taxon>
    </lineage>
</organism>
<sequence length="100" mass="11180">MSERGESKRLGAKQHKNSGRNTHKGDATWRNFTVDFKEYPKGITVNKDIWAKAVTDAIRNGNDPALFLVLGEGNSKVRLAVIEVEMLEQLTEGYEDGTTK</sequence>
<feature type="compositionally biased region" description="Basic residues" evidence="1">
    <location>
        <begin position="10"/>
        <end position="22"/>
    </location>
</feature>
<proteinExistence type="predicted"/>